<proteinExistence type="predicted"/>
<keyword evidence="2" id="KW-0472">Membrane</keyword>
<feature type="region of interest" description="Disordered" evidence="1">
    <location>
        <begin position="77"/>
        <end position="99"/>
    </location>
</feature>
<organism evidence="3 4">
    <name type="scientific">Kribbella caucasensis</name>
    <dbReference type="NCBI Taxonomy" id="2512215"/>
    <lineage>
        <taxon>Bacteria</taxon>
        <taxon>Bacillati</taxon>
        <taxon>Actinomycetota</taxon>
        <taxon>Actinomycetes</taxon>
        <taxon>Propionibacteriales</taxon>
        <taxon>Kribbellaceae</taxon>
        <taxon>Kribbella</taxon>
    </lineage>
</organism>
<evidence type="ECO:0000313" key="3">
    <source>
        <dbReference type="EMBL" id="TDO34269.1"/>
    </source>
</evidence>
<dbReference type="RefSeq" id="WP_133804982.1">
    <property type="nucleotide sequence ID" value="NZ_SNWQ01000028.1"/>
</dbReference>
<name>A0A4R6JEJ4_9ACTN</name>
<accession>A0A4R6JEJ4</accession>
<keyword evidence="2" id="KW-0812">Transmembrane</keyword>
<dbReference type="EMBL" id="SNWQ01000028">
    <property type="protein sequence ID" value="TDO34269.1"/>
    <property type="molecule type" value="Genomic_DNA"/>
</dbReference>
<reference evidence="3 4" key="1">
    <citation type="submission" date="2019-03" db="EMBL/GenBank/DDBJ databases">
        <title>Genomic Encyclopedia of Type Strains, Phase III (KMG-III): the genomes of soil and plant-associated and newly described type strains.</title>
        <authorList>
            <person name="Whitman W."/>
        </authorList>
    </citation>
    <scope>NUCLEOTIDE SEQUENCE [LARGE SCALE GENOMIC DNA]</scope>
    <source>
        <strain evidence="3 4">VKM Ac-2527</strain>
    </source>
</reference>
<dbReference type="Proteomes" id="UP000295388">
    <property type="component" value="Unassembled WGS sequence"/>
</dbReference>
<keyword evidence="2" id="KW-1133">Transmembrane helix</keyword>
<protein>
    <submittedName>
        <fullName evidence="3">Uncharacterized protein</fullName>
    </submittedName>
</protein>
<evidence type="ECO:0000313" key="4">
    <source>
        <dbReference type="Proteomes" id="UP000295388"/>
    </source>
</evidence>
<evidence type="ECO:0000256" key="1">
    <source>
        <dbReference type="SAM" id="MobiDB-lite"/>
    </source>
</evidence>
<sequence length="227" mass="24133">MDEVKKLLEQFADHTVDGLPPADVDADVVRGRRALRRIRARRGVAGVLCAAAVTTAVLIVGNQADWWVGGEAEVATESATPSVPGVRPSPTAAATPAQSGETMSMYDAAVVQLVTNKETWNPISCTLVPQGWTATPGGERVVLTPPSVRTSDTAAGLELFGAAEAQRLTGIRATEADGKVFHLGSLDGRAVGQVKLGDRWLVVRLPVEHQDWTDELVQRFLNSCTLS</sequence>
<dbReference type="OrthoDB" id="3819527at2"/>
<feature type="transmembrane region" description="Helical" evidence="2">
    <location>
        <begin position="43"/>
        <end position="61"/>
    </location>
</feature>
<comment type="caution">
    <text evidence="3">The sequence shown here is derived from an EMBL/GenBank/DDBJ whole genome shotgun (WGS) entry which is preliminary data.</text>
</comment>
<keyword evidence="4" id="KW-1185">Reference proteome</keyword>
<gene>
    <name evidence="3" type="ORF">EV643_12854</name>
</gene>
<evidence type="ECO:0000256" key="2">
    <source>
        <dbReference type="SAM" id="Phobius"/>
    </source>
</evidence>
<dbReference type="AlphaFoldDB" id="A0A4R6JEJ4"/>